<proteinExistence type="predicted"/>
<feature type="compositionally biased region" description="Acidic residues" evidence="1">
    <location>
        <begin position="86"/>
        <end position="109"/>
    </location>
</feature>
<dbReference type="EMBL" id="JAFIMR010000181">
    <property type="protein sequence ID" value="KAI1845572.1"/>
    <property type="molecule type" value="Genomic_DNA"/>
</dbReference>
<gene>
    <name evidence="2" type="ORF">JX265_014078</name>
</gene>
<evidence type="ECO:0000256" key="1">
    <source>
        <dbReference type="SAM" id="MobiDB-lite"/>
    </source>
</evidence>
<reference evidence="2" key="1">
    <citation type="submission" date="2021-03" db="EMBL/GenBank/DDBJ databases">
        <title>Revisited historic fungal species revealed as producer of novel bioactive compounds through whole genome sequencing and comparative genomics.</title>
        <authorList>
            <person name="Vignolle G.A."/>
            <person name="Hochenegger N."/>
            <person name="Mach R.L."/>
            <person name="Mach-Aigner A.R."/>
            <person name="Javad Rahimi M."/>
            <person name="Salim K.A."/>
            <person name="Chan C.M."/>
            <person name="Lim L.B.L."/>
            <person name="Cai F."/>
            <person name="Druzhinina I.S."/>
            <person name="U'Ren J.M."/>
            <person name="Derntl C."/>
        </authorList>
    </citation>
    <scope>NUCLEOTIDE SEQUENCE</scope>
    <source>
        <strain evidence="2">TUCIM 5799</strain>
    </source>
</reference>
<keyword evidence="3" id="KW-1185">Reference proteome</keyword>
<protein>
    <submittedName>
        <fullName evidence="2">Uncharacterized protein</fullName>
    </submittedName>
</protein>
<dbReference type="Proteomes" id="UP000829685">
    <property type="component" value="Unassembled WGS sequence"/>
</dbReference>
<name>A0A9P9W7D2_9PEZI</name>
<evidence type="ECO:0000313" key="3">
    <source>
        <dbReference type="Proteomes" id="UP000829685"/>
    </source>
</evidence>
<accession>A0A9P9W7D2</accession>
<feature type="region of interest" description="Disordered" evidence="1">
    <location>
        <begin position="220"/>
        <end position="248"/>
    </location>
</feature>
<dbReference type="AlphaFoldDB" id="A0A9P9W7D2"/>
<feature type="compositionally biased region" description="Basic and acidic residues" evidence="1">
    <location>
        <begin position="70"/>
        <end position="82"/>
    </location>
</feature>
<sequence length="445" mass="49351">MASIIGEPCRRMEVAAADILKRLGASHPRERAYAREQVVATILRMVSFLSGQSYMESARARLLEELLRQDETGHHSRSRSEGNDISFEDDDDDSEDESDNDDEDEDENEDAGRGVHGVQHLPGISGRTRASLRPAGVGHSPIIQDVDEEQDTVMSSGFEEFATHSTDRGEEDSLFVDVGIVDVGTGHKDRPADETYREDNNEPCNVRLKQVAVMAPSAGRIVGTSRKGSVSQDTRSTRSSPSSEESHINRLAQSIGTDEWLNMLRVYRQGNPFTATSLADPRLSIADALSNLEQLEHSAVGRGLQRRSLLKNLRLQHDMMGEAHKEIPRSCNVFIDLMALARPDLNYGGSLKRADPEYRVQHKKLKNGVTFGKRWLQFDEAFGLGAFALVPAGSSYIMETLRDPQFTRLMVLLAGRTDELRQKSEAAASLLGLVPEAPEERLARK</sequence>
<feature type="non-terminal residue" evidence="2">
    <location>
        <position position="1"/>
    </location>
</feature>
<comment type="caution">
    <text evidence="2">The sequence shown here is derived from an EMBL/GenBank/DDBJ whole genome shotgun (WGS) entry which is preliminary data.</text>
</comment>
<organism evidence="2 3">
    <name type="scientific">Neoarthrinium moseri</name>
    <dbReference type="NCBI Taxonomy" id="1658444"/>
    <lineage>
        <taxon>Eukaryota</taxon>
        <taxon>Fungi</taxon>
        <taxon>Dikarya</taxon>
        <taxon>Ascomycota</taxon>
        <taxon>Pezizomycotina</taxon>
        <taxon>Sordariomycetes</taxon>
        <taxon>Xylariomycetidae</taxon>
        <taxon>Amphisphaeriales</taxon>
        <taxon>Apiosporaceae</taxon>
        <taxon>Neoarthrinium</taxon>
    </lineage>
</organism>
<feature type="region of interest" description="Disordered" evidence="1">
    <location>
        <begin position="70"/>
        <end position="144"/>
    </location>
</feature>
<evidence type="ECO:0000313" key="2">
    <source>
        <dbReference type="EMBL" id="KAI1845572.1"/>
    </source>
</evidence>